<dbReference type="Proteomes" id="UP001501671">
    <property type="component" value="Unassembled WGS sequence"/>
</dbReference>
<keyword evidence="4" id="KW-1185">Reference proteome</keyword>
<accession>A0ABP8HGL1</accession>
<evidence type="ECO:0000313" key="3">
    <source>
        <dbReference type="EMBL" id="GAA4339020.1"/>
    </source>
</evidence>
<reference evidence="4" key="1">
    <citation type="journal article" date="2019" name="Int. J. Syst. Evol. Microbiol.">
        <title>The Global Catalogue of Microorganisms (GCM) 10K type strain sequencing project: providing services to taxonomists for standard genome sequencing and annotation.</title>
        <authorList>
            <consortium name="The Broad Institute Genomics Platform"/>
            <consortium name="The Broad Institute Genome Sequencing Center for Infectious Disease"/>
            <person name="Wu L."/>
            <person name="Ma J."/>
        </authorList>
    </citation>
    <scope>NUCLEOTIDE SEQUENCE [LARGE SCALE GENOMIC DNA]</scope>
    <source>
        <strain evidence="4">JCM 17666</strain>
    </source>
</reference>
<dbReference type="PANTHER" id="PTHR48207">
    <property type="entry name" value="SUCCINATE--HYDROXYMETHYLGLUTARATE COA-TRANSFERASE"/>
    <property type="match status" value="1"/>
</dbReference>
<dbReference type="Pfam" id="PF02515">
    <property type="entry name" value="CoA_transf_3"/>
    <property type="match status" value="1"/>
</dbReference>
<dbReference type="SUPFAM" id="SSF89796">
    <property type="entry name" value="CoA-transferase family III (CaiB/BaiF)"/>
    <property type="match status" value="1"/>
</dbReference>
<name>A0ABP8HGL1_9BURK</name>
<dbReference type="InterPro" id="IPR023606">
    <property type="entry name" value="CoA-Trfase_III_dom_1_sf"/>
</dbReference>
<dbReference type="PANTHER" id="PTHR48207:SF3">
    <property type="entry name" value="SUCCINATE--HYDROXYMETHYLGLUTARATE COA-TRANSFERASE"/>
    <property type="match status" value="1"/>
</dbReference>
<dbReference type="Gene3D" id="3.40.50.10540">
    <property type="entry name" value="Crotonobetainyl-coa:carnitine coa-transferase, domain 1"/>
    <property type="match status" value="1"/>
</dbReference>
<evidence type="ECO:0000256" key="2">
    <source>
        <dbReference type="SAM" id="MobiDB-lite"/>
    </source>
</evidence>
<feature type="region of interest" description="Disordered" evidence="2">
    <location>
        <begin position="362"/>
        <end position="395"/>
    </location>
</feature>
<dbReference type="GO" id="GO:0016740">
    <property type="term" value="F:transferase activity"/>
    <property type="evidence" value="ECO:0007669"/>
    <property type="project" value="UniProtKB-KW"/>
</dbReference>
<dbReference type="InterPro" id="IPR044855">
    <property type="entry name" value="CoA-Trfase_III_dom3_sf"/>
</dbReference>
<sequence>MIAMNEDTLTPGALEGIRVIDMADTNAVYATKVLCDLGAEVIRIEPPGGDPMRKVRPVDEETGISAFYAFMNTNKRSVTLDLDSAEGAALFRKLVASADIVVESEMPGRLAALGLSYEDLGPDKPGLVWSSITPFGSTGPRSKWKADDLISQAMGGFMNLSGLPEREPLKLFGEQSCFIAGLHAASGILIALWHALASGEGQYVDVSVHEAIAHTLESAIQVYTIEGRVRERLPRNDEAGIGMFPATDGEIFVYANMNMITRSWFNLVKVLKRAGVAQAADLDDPKWQDPVFRRTAEARDIVRRIVGEFTKNKSKYQNYNELQGANVLSAPMSEIGDLFNNPQLKFLDWFVDQPIGGKPATWPGPAFRLSETPRRQPGPVRPPGEDNAAIFEELR</sequence>
<evidence type="ECO:0000256" key="1">
    <source>
        <dbReference type="ARBA" id="ARBA00022679"/>
    </source>
</evidence>
<protein>
    <submittedName>
        <fullName evidence="3">CoA transferase</fullName>
    </submittedName>
</protein>
<evidence type="ECO:0000313" key="4">
    <source>
        <dbReference type="Proteomes" id="UP001501671"/>
    </source>
</evidence>
<proteinExistence type="predicted"/>
<dbReference type="InterPro" id="IPR003673">
    <property type="entry name" value="CoA-Trfase_fam_III"/>
</dbReference>
<dbReference type="InterPro" id="IPR050483">
    <property type="entry name" value="CoA-transferase_III_domain"/>
</dbReference>
<dbReference type="Gene3D" id="3.30.1540.10">
    <property type="entry name" value="formyl-coa transferase, domain 3"/>
    <property type="match status" value="1"/>
</dbReference>
<keyword evidence="1 3" id="KW-0808">Transferase</keyword>
<comment type="caution">
    <text evidence="3">The sequence shown here is derived from an EMBL/GenBank/DDBJ whole genome shotgun (WGS) entry which is preliminary data.</text>
</comment>
<dbReference type="EMBL" id="BAABFO010000021">
    <property type="protein sequence ID" value="GAA4339020.1"/>
    <property type="molecule type" value="Genomic_DNA"/>
</dbReference>
<organism evidence="3 4">
    <name type="scientific">Pigmentiphaga soli</name>
    <dbReference type="NCBI Taxonomy" id="1007095"/>
    <lineage>
        <taxon>Bacteria</taxon>
        <taxon>Pseudomonadati</taxon>
        <taxon>Pseudomonadota</taxon>
        <taxon>Betaproteobacteria</taxon>
        <taxon>Burkholderiales</taxon>
        <taxon>Alcaligenaceae</taxon>
        <taxon>Pigmentiphaga</taxon>
    </lineage>
</organism>
<gene>
    <name evidence="3" type="ORF">GCM10023144_36730</name>
</gene>